<keyword evidence="7 9" id="KW-0129">CBS domain</keyword>
<evidence type="ECO:0000256" key="1">
    <source>
        <dbReference type="ARBA" id="ARBA00004651"/>
    </source>
</evidence>
<comment type="caution">
    <text evidence="13">The sequence shown here is derived from an EMBL/GenBank/DDBJ whole genome shotgun (WGS) entry which is preliminary data.</text>
</comment>
<dbReference type="InterPro" id="IPR051676">
    <property type="entry name" value="UPF0053_domain"/>
</dbReference>
<dbReference type="Pfam" id="PF00571">
    <property type="entry name" value="CBS"/>
    <property type="match status" value="1"/>
</dbReference>
<dbReference type="Proteomes" id="UP001596137">
    <property type="component" value="Unassembled WGS sequence"/>
</dbReference>
<keyword evidence="3" id="KW-1003">Cell membrane</keyword>
<protein>
    <submittedName>
        <fullName evidence="13">Hemolysin family protein</fullName>
    </submittedName>
</protein>
<evidence type="ECO:0000256" key="9">
    <source>
        <dbReference type="PROSITE-ProRule" id="PRU00703"/>
    </source>
</evidence>
<evidence type="ECO:0000313" key="14">
    <source>
        <dbReference type="Proteomes" id="UP001596137"/>
    </source>
</evidence>
<dbReference type="InterPro" id="IPR000644">
    <property type="entry name" value="CBS_dom"/>
</dbReference>
<reference evidence="14" key="1">
    <citation type="journal article" date="2019" name="Int. J. Syst. Evol. Microbiol.">
        <title>The Global Catalogue of Microorganisms (GCM) 10K type strain sequencing project: providing services to taxonomists for standard genome sequencing and annotation.</title>
        <authorList>
            <consortium name="The Broad Institute Genomics Platform"/>
            <consortium name="The Broad Institute Genome Sequencing Center for Infectious Disease"/>
            <person name="Wu L."/>
            <person name="Ma J."/>
        </authorList>
    </citation>
    <scope>NUCLEOTIDE SEQUENCE [LARGE SCALE GENOMIC DNA]</scope>
    <source>
        <strain evidence="14">JCM 30346</strain>
    </source>
</reference>
<evidence type="ECO:0000256" key="6">
    <source>
        <dbReference type="ARBA" id="ARBA00022989"/>
    </source>
</evidence>
<proteinExistence type="inferred from homology"/>
<name>A0ABW1NRA1_9ACTN</name>
<sequence>MIVDLLFLLAALALILANGVFVAAEFSLVTVERGEINRLALAGDRGAQGIQTALRRLSFQLSGAQLGITVTSLLLGVIAEPALAHLLRPALAILPGRYAESVSAMLALFVATVSQMVLGELVPKNAGLSRPMAVARLSTPPQRIFSAVFAPLIKACNAIANAVVRAFGAEPQDELASARSPDELSMLMSLSVEAGTLPTGTAAMLRRALRFGDRSAAEAMTPRPDCVTVADTRTVAEFLVLARRERHLRLPVTGGELDDIVGVASVVDAFAVPEADRPSTPVSRIRRPPVLVPESLDLAALQERLFTARAEMAVVVDEYGGFAGIVTVEDLVEELVGDIADEYDLPEEGSEGPVARLLAAGASVAVPAMLRAHEAEERTGFQMPEGPYETLAGLLISRLGRLPQPGDAVEVDGWTLRADTMRRHRIERMTLTAPGGEKEPS</sequence>
<evidence type="ECO:0000256" key="8">
    <source>
        <dbReference type="ARBA" id="ARBA00023136"/>
    </source>
</evidence>
<evidence type="ECO:0000256" key="10">
    <source>
        <dbReference type="PROSITE-ProRule" id="PRU01193"/>
    </source>
</evidence>
<evidence type="ECO:0000313" key="13">
    <source>
        <dbReference type="EMBL" id="MFC6085214.1"/>
    </source>
</evidence>
<evidence type="ECO:0000256" key="7">
    <source>
        <dbReference type="ARBA" id="ARBA00023122"/>
    </source>
</evidence>
<dbReference type="InterPro" id="IPR005170">
    <property type="entry name" value="Transptr-assoc_dom"/>
</dbReference>
<organism evidence="13 14">
    <name type="scientific">Sphaerisporangium aureirubrum</name>
    <dbReference type="NCBI Taxonomy" id="1544736"/>
    <lineage>
        <taxon>Bacteria</taxon>
        <taxon>Bacillati</taxon>
        <taxon>Actinomycetota</taxon>
        <taxon>Actinomycetes</taxon>
        <taxon>Streptosporangiales</taxon>
        <taxon>Streptosporangiaceae</taxon>
        <taxon>Sphaerisporangium</taxon>
    </lineage>
</organism>
<dbReference type="InterPro" id="IPR044751">
    <property type="entry name" value="Ion_transp-like_CBS"/>
</dbReference>
<evidence type="ECO:0000256" key="4">
    <source>
        <dbReference type="ARBA" id="ARBA00022692"/>
    </source>
</evidence>
<dbReference type="CDD" id="cd04590">
    <property type="entry name" value="CBS_pair_CorC_HlyC_assoc"/>
    <property type="match status" value="1"/>
</dbReference>
<evidence type="ECO:0000259" key="11">
    <source>
        <dbReference type="PROSITE" id="PS51371"/>
    </source>
</evidence>
<dbReference type="RefSeq" id="WP_380759114.1">
    <property type="nucleotide sequence ID" value="NZ_JBHSRF010000057.1"/>
</dbReference>
<feature type="domain" description="CBS" evidence="11">
    <location>
        <begin position="285"/>
        <end position="342"/>
    </location>
</feature>
<dbReference type="PANTHER" id="PTHR43099">
    <property type="entry name" value="UPF0053 PROTEIN YRKA"/>
    <property type="match status" value="1"/>
</dbReference>
<keyword evidence="5" id="KW-0677">Repeat</keyword>
<dbReference type="SUPFAM" id="SSF54631">
    <property type="entry name" value="CBS-domain pair"/>
    <property type="match status" value="1"/>
</dbReference>
<keyword evidence="8 10" id="KW-0472">Membrane</keyword>
<dbReference type="InterPro" id="IPR016169">
    <property type="entry name" value="FAD-bd_PCMH_sub2"/>
</dbReference>
<dbReference type="EMBL" id="JBHSRF010000057">
    <property type="protein sequence ID" value="MFC6085214.1"/>
    <property type="molecule type" value="Genomic_DNA"/>
</dbReference>
<dbReference type="Gene3D" id="3.10.580.10">
    <property type="entry name" value="CBS-domain"/>
    <property type="match status" value="1"/>
</dbReference>
<comment type="subcellular location">
    <subcellularLocation>
        <location evidence="1">Cell membrane</location>
        <topology evidence="1">Multi-pass membrane protein</topology>
    </subcellularLocation>
</comment>
<evidence type="ECO:0000259" key="12">
    <source>
        <dbReference type="PROSITE" id="PS51846"/>
    </source>
</evidence>
<dbReference type="Pfam" id="PF01595">
    <property type="entry name" value="CNNM"/>
    <property type="match status" value="1"/>
</dbReference>
<evidence type="ECO:0000256" key="5">
    <source>
        <dbReference type="ARBA" id="ARBA00022737"/>
    </source>
</evidence>
<dbReference type="SMART" id="SM01091">
    <property type="entry name" value="CorC_HlyC"/>
    <property type="match status" value="1"/>
</dbReference>
<keyword evidence="14" id="KW-1185">Reference proteome</keyword>
<keyword evidence="4 10" id="KW-0812">Transmembrane</keyword>
<feature type="domain" description="CNNM transmembrane" evidence="12">
    <location>
        <begin position="1"/>
        <end position="201"/>
    </location>
</feature>
<dbReference type="InterPro" id="IPR046342">
    <property type="entry name" value="CBS_dom_sf"/>
</dbReference>
<dbReference type="Pfam" id="PF03471">
    <property type="entry name" value="CorC_HlyC"/>
    <property type="match status" value="1"/>
</dbReference>
<dbReference type="PANTHER" id="PTHR43099:SF6">
    <property type="entry name" value="UPF0053 PROTEIN RV1842C"/>
    <property type="match status" value="1"/>
</dbReference>
<dbReference type="InterPro" id="IPR002550">
    <property type="entry name" value="CNNM"/>
</dbReference>
<dbReference type="SUPFAM" id="SSF56176">
    <property type="entry name" value="FAD-binding/transporter-associated domain-like"/>
    <property type="match status" value="1"/>
</dbReference>
<evidence type="ECO:0000256" key="3">
    <source>
        <dbReference type="ARBA" id="ARBA00022475"/>
    </source>
</evidence>
<evidence type="ECO:0000256" key="2">
    <source>
        <dbReference type="ARBA" id="ARBA00006337"/>
    </source>
</evidence>
<dbReference type="PROSITE" id="PS51846">
    <property type="entry name" value="CNNM"/>
    <property type="match status" value="1"/>
</dbReference>
<keyword evidence="6 10" id="KW-1133">Transmembrane helix</keyword>
<dbReference type="PROSITE" id="PS51371">
    <property type="entry name" value="CBS"/>
    <property type="match status" value="1"/>
</dbReference>
<dbReference type="SMART" id="SM00116">
    <property type="entry name" value="CBS"/>
    <property type="match status" value="2"/>
</dbReference>
<comment type="similarity">
    <text evidence="2">Belongs to the UPF0053 family.</text>
</comment>
<dbReference type="Gene3D" id="3.30.465.10">
    <property type="match status" value="1"/>
</dbReference>
<dbReference type="InterPro" id="IPR036318">
    <property type="entry name" value="FAD-bd_PCMH-like_sf"/>
</dbReference>
<accession>A0ABW1NRA1</accession>
<gene>
    <name evidence="13" type="ORF">ACFP1K_28895</name>
</gene>